<organism evidence="1 2">
    <name type="scientific">Imperialibacter roseus</name>
    <dbReference type="NCBI Taxonomy" id="1324217"/>
    <lineage>
        <taxon>Bacteria</taxon>
        <taxon>Pseudomonadati</taxon>
        <taxon>Bacteroidota</taxon>
        <taxon>Cytophagia</taxon>
        <taxon>Cytophagales</taxon>
        <taxon>Flammeovirgaceae</taxon>
        <taxon>Imperialibacter</taxon>
    </lineage>
</organism>
<reference evidence="1 2" key="1">
    <citation type="journal article" date="2023" name="Microbiol. Resour. Announc.">
        <title>Complete Genome Sequence of Imperialibacter roseus strain P4T.</title>
        <authorList>
            <person name="Tizabi D.R."/>
            <person name="Bachvaroff T."/>
            <person name="Hill R.T."/>
        </authorList>
    </citation>
    <scope>NUCLEOTIDE SEQUENCE [LARGE SCALE GENOMIC DNA]</scope>
    <source>
        <strain evidence="1 2">P4T</strain>
    </source>
</reference>
<keyword evidence="2" id="KW-1185">Reference proteome</keyword>
<evidence type="ECO:0000313" key="2">
    <source>
        <dbReference type="Proteomes" id="UP001302349"/>
    </source>
</evidence>
<proteinExistence type="predicted"/>
<gene>
    <name evidence="1" type="ORF">RT717_11650</name>
</gene>
<dbReference type="SUPFAM" id="SSF48371">
    <property type="entry name" value="ARM repeat"/>
    <property type="match status" value="1"/>
</dbReference>
<accession>A0ABZ0J025</accession>
<dbReference type="InterPro" id="IPR016024">
    <property type="entry name" value="ARM-type_fold"/>
</dbReference>
<evidence type="ECO:0000313" key="1">
    <source>
        <dbReference type="EMBL" id="WOK09292.1"/>
    </source>
</evidence>
<sequence>MANQMGDDPAQFGQLMDIFFDGSYRATQYSAHLLGKCCDLHPHLILPYLGKMIDLLDEEVHDSLKRNILRTMQFVDIPEEHWDKTVQYCFELLQSKKEPVAVKVFGMTVLANLCEKLPELKNELRIIIEDQIPYGSAGFKSRGGKILKKLQQ</sequence>
<name>A0ABZ0J025_9BACT</name>
<dbReference type="RefSeq" id="WP_317491912.1">
    <property type="nucleotide sequence ID" value="NZ_CP136051.1"/>
</dbReference>
<dbReference type="Proteomes" id="UP001302349">
    <property type="component" value="Chromosome"/>
</dbReference>
<dbReference type="EMBL" id="CP136051">
    <property type="protein sequence ID" value="WOK09292.1"/>
    <property type="molecule type" value="Genomic_DNA"/>
</dbReference>
<protein>
    <submittedName>
        <fullName evidence="1">Uncharacterized protein</fullName>
    </submittedName>
</protein>